<organism evidence="20 21">
    <name type="scientific">Taylorella asinigenitalis (strain MCE3)</name>
    <dbReference type="NCBI Taxonomy" id="1008459"/>
    <lineage>
        <taxon>Bacteria</taxon>
        <taxon>Pseudomonadati</taxon>
        <taxon>Pseudomonadota</taxon>
        <taxon>Betaproteobacteria</taxon>
        <taxon>Burkholderiales</taxon>
        <taxon>Alcaligenaceae</taxon>
        <taxon>Taylorella</taxon>
    </lineage>
</organism>
<keyword evidence="10 18" id="KW-0808">Transferase</keyword>
<dbReference type="eggNOG" id="COG0575">
    <property type="taxonomic scope" value="Bacteria"/>
</dbReference>
<evidence type="ECO:0000256" key="9">
    <source>
        <dbReference type="ARBA" id="ARBA00022516"/>
    </source>
</evidence>
<feature type="transmembrane region" description="Helical" evidence="19">
    <location>
        <begin position="90"/>
        <end position="111"/>
    </location>
</feature>
<evidence type="ECO:0000256" key="18">
    <source>
        <dbReference type="RuleBase" id="RU003938"/>
    </source>
</evidence>
<dbReference type="EMBL" id="CP003059">
    <property type="protein sequence ID" value="AEP36653.1"/>
    <property type="molecule type" value="Genomic_DNA"/>
</dbReference>
<keyword evidence="15 19" id="KW-0472">Membrane</keyword>
<accession>G4Q9N7</accession>
<evidence type="ECO:0000256" key="13">
    <source>
        <dbReference type="ARBA" id="ARBA00022989"/>
    </source>
</evidence>
<comment type="similarity">
    <text evidence="5 18">Belongs to the CDS family.</text>
</comment>
<dbReference type="EC" id="2.7.7.41" evidence="6 18"/>
<evidence type="ECO:0000256" key="19">
    <source>
        <dbReference type="SAM" id="Phobius"/>
    </source>
</evidence>
<dbReference type="Proteomes" id="UP000009284">
    <property type="component" value="Chromosome"/>
</dbReference>
<dbReference type="GO" id="GO:0005886">
    <property type="term" value="C:plasma membrane"/>
    <property type="evidence" value="ECO:0007669"/>
    <property type="project" value="UniProtKB-SubCell"/>
</dbReference>
<keyword evidence="17" id="KW-1208">Phospholipid metabolism</keyword>
<feature type="transmembrane region" description="Helical" evidence="19">
    <location>
        <begin position="239"/>
        <end position="256"/>
    </location>
</feature>
<evidence type="ECO:0000256" key="17">
    <source>
        <dbReference type="ARBA" id="ARBA00023264"/>
    </source>
</evidence>
<dbReference type="GO" id="GO:0004605">
    <property type="term" value="F:phosphatidate cytidylyltransferase activity"/>
    <property type="evidence" value="ECO:0007669"/>
    <property type="project" value="UniProtKB-EC"/>
</dbReference>
<dbReference type="HOGENOM" id="CLU_037294_1_2_4"/>
<comment type="subcellular location">
    <subcellularLocation>
        <location evidence="2">Cell membrane</location>
        <topology evidence="2">Multi-pass membrane protein</topology>
    </subcellularLocation>
</comment>
<evidence type="ECO:0000256" key="14">
    <source>
        <dbReference type="ARBA" id="ARBA00023098"/>
    </source>
</evidence>
<evidence type="ECO:0000256" key="15">
    <source>
        <dbReference type="ARBA" id="ARBA00023136"/>
    </source>
</evidence>
<comment type="catalytic activity">
    <reaction evidence="1 18">
        <text>a 1,2-diacyl-sn-glycero-3-phosphate + CTP + H(+) = a CDP-1,2-diacyl-sn-glycerol + diphosphate</text>
        <dbReference type="Rhea" id="RHEA:16229"/>
        <dbReference type="ChEBI" id="CHEBI:15378"/>
        <dbReference type="ChEBI" id="CHEBI:33019"/>
        <dbReference type="ChEBI" id="CHEBI:37563"/>
        <dbReference type="ChEBI" id="CHEBI:58332"/>
        <dbReference type="ChEBI" id="CHEBI:58608"/>
        <dbReference type="EC" id="2.7.7.41"/>
    </reaction>
</comment>
<feature type="transmembrane region" description="Helical" evidence="19">
    <location>
        <begin position="187"/>
        <end position="209"/>
    </location>
</feature>
<evidence type="ECO:0000256" key="16">
    <source>
        <dbReference type="ARBA" id="ARBA00023209"/>
    </source>
</evidence>
<comment type="pathway">
    <text evidence="3 18">Phospholipid metabolism; CDP-diacylglycerol biosynthesis; CDP-diacylglycerol from sn-glycerol 3-phosphate: step 3/3.</text>
</comment>
<evidence type="ECO:0000256" key="5">
    <source>
        <dbReference type="ARBA" id="ARBA00010185"/>
    </source>
</evidence>
<dbReference type="PANTHER" id="PTHR46382:SF1">
    <property type="entry name" value="PHOSPHATIDATE CYTIDYLYLTRANSFERASE"/>
    <property type="match status" value="1"/>
</dbReference>
<gene>
    <name evidence="20" type="ordered locus">TASI_0884</name>
</gene>
<evidence type="ECO:0000256" key="7">
    <source>
        <dbReference type="ARBA" id="ARBA00019373"/>
    </source>
</evidence>
<keyword evidence="9" id="KW-0444">Lipid biosynthesis</keyword>
<keyword evidence="11 18" id="KW-0812">Transmembrane</keyword>
<reference evidence="20 21" key="2">
    <citation type="journal article" date="2012" name="PLoS ONE">
        <title>Genomic characterization of the taylorella genus.</title>
        <authorList>
            <person name="Hebert L."/>
            <person name="Moumen B."/>
            <person name="Pons N."/>
            <person name="Duquesne F."/>
            <person name="Breuil M.F."/>
            <person name="Goux D."/>
            <person name="Batto J.M."/>
            <person name="Laugier C."/>
            <person name="Renault P."/>
            <person name="Petry S."/>
        </authorList>
    </citation>
    <scope>NUCLEOTIDE SEQUENCE [LARGE SCALE GENOMIC DNA]</scope>
    <source>
        <strain evidence="20 21">MCE3</strain>
    </source>
</reference>
<dbReference type="AlphaFoldDB" id="G4Q9N7"/>
<keyword evidence="21" id="KW-1185">Reference proteome</keyword>
<keyword evidence="14" id="KW-0443">Lipid metabolism</keyword>
<keyword evidence="8" id="KW-1003">Cell membrane</keyword>
<feature type="transmembrane region" description="Helical" evidence="19">
    <location>
        <begin position="156"/>
        <end position="175"/>
    </location>
</feature>
<sequence length="257" mass="28718">MLFSSKNRKSNALSLTIFCLALFVFLYCLIFQDNQIIHALTHPKIFNTYPWSTGVFALLMTLQFFISFTWLFLVPIHLYQPKLEISNNGLFHQVFAVLACTGAWISALTIYEFRGSWYLLSILMSVFCTDIFAYFGGKLFGGKKLNSVISPAKTNSGFICGLLASVVWMAVSYYIEGTFSYSLSKELSVFALALIGALFAVLSVIGDLYESLLKRRANLKDSGSLLPGHGGLLDRLDSIIPVMSFSMTLVFIFHLVI</sequence>
<evidence type="ECO:0000256" key="1">
    <source>
        <dbReference type="ARBA" id="ARBA00001698"/>
    </source>
</evidence>
<name>G4Q9N7_TAYAM</name>
<keyword evidence="12 18" id="KW-0548">Nucleotidyltransferase</keyword>
<comment type="pathway">
    <text evidence="4">Lipid metabolism.</text>
</comment>
<evidence type="ECO:0000256" key="10">
    <source>
        <dbReference type="ARBA" id="ARBA00022679"/>
    </source>
</evidence>
<dbReference type="UniPathway" id="UPA00557">
    <property type="reaction ID" value="UER00614"/>
</dbReference>
<dbReference type="PROSITE" id="PS01315">
    <property type="entry name" value="CDS"/>
    <property type="match status" value="1"/>
</dbReference>
<evidence type="ECO:0000313" key="20">
    <source>
        <dbReference type="EMBL" id="AEP36653.1"/>
    </source>
</evidence>
<feature type="transmembrane region" description="Helical" evidence="19">
    <location>
        <begin position="55"/>
        <end position="78"/>
    </location>
</feature>
<evidence type="ECO:0000256" key="11">
    <source>
        <dbReference type="ARBA" id="ARBA00022692"/>
    </source>
</evidence>
<reference key="1">
    <citation type="submission" date="2011-09" db="EMBL/GenBank/DDBJ databases">
        <title>Genomic characterization of the Taylorella genus.</title>
        <authorList>
            <person name="Hebert L."/>
            <person name="Moumen B."/>
            <person name="Pons N."/>
            <person name="Duquesne F."/>
            <person name="Breuil M.-F."/>
            <person name="Goux D."/>
            <person name="Batto J.-M."/>
            <person name="Renault P."/>
            <person name="Laugier C."/>
            <person name="Petry S."/>
        </authorList>
    </citation>
    <scope>NUCLEOTIDE SEQUENCE</scope>
    <source>
        <strain>MCE3</strain>
    </source>
</reference>
<evidence type="ECO:0000256" key="8">
    <source>
        <dbReference type="ARBA" id="ARBA00022475"/>
    </source>
</evidence>
<evidence type="ECO:0000256" key="4">
    <source>
        <dbReference type="ARBA" id="ARBA00005189"/>
    </source>
</evidence>
<evidence type="ECO:0000256" key="6">
    <source>
        <dbReference type="ARBA" id="ARBA00012487"/>
    </source>
</evidence>
<keyword evidence="13 19" id="KW-1133">Transmembrane helix</keyword>
<dbReference type="STRING" id="1008459.TASI_0884"/>
<evidence type="ECO:0000256" key="2">
    <source>
        <dbReference type="ARBA" id="ARBA00004651"/>
    </source>
</evidence>
<feature type="transmembrane region" description="Helical" evidence="19">
    <location>
        <begin position="117"/>
        <end position="135"/>
    </location>
</feature>
<proteinExistence type="inferred from homology"/>
<dbReference type="PANTHER" id="PTHR46382">
    <property type="entry name" value="PHOSPHATIDATE CYTIDYLYLTRANSFERASE"/>
    <property type="match status" value="1"/>
</dbReference>
<dbReference type="Pfam" id="PF01148">
    <property type="entry name" value="CTP_transf_1"/>
    <property type="match status" value="1"/>
</dbReference>
<evidence type="ECO:0000256" key="3">
    <source>
        <dbReference type="ARBA" id="ARBA00005119"/>
    </source>
</evidence>
<dbReference type="InterPro" id="IPR000374">
    <property type="entry name" value="PC_trans"/>
</dbReference>
<keyword evidence="16" id="KW-0594">Phospholipid biosynthesis</keyword>
<protein>
    <recommendedName>
        <fullName evidence="7 18">Phosphatidate cytidylyltransferase</fullName>
        <ecNumber evidence="6 18">2.7.7.41</ecNumber>
    </recommendedName>
</protein>
<dbReference type="KEGG" id="tas:TASI_0884"/>
<evidence type="ECO:0000313" key="21">
    <source>
        <dbReference type="Proteomes" id="UP000009284"/>
    </source>
</evidence>
<evidence type="ECO:0000256" key="12">
    <source>
        <dbReference type="ARBA" id="ARBA00022695"/>
    </source>
</evidence>
<dbReference type="GO" id="GO:0016024">
    <property type="term" value="P:CDP-diacylglycerol biosynthetic process"/>
    <property type="evidence" value="ECO:0007669"/>
    <property type="project" value="UniProtKB-UniPathway"/>
</dbReference>